<comment type="caution">
    <text evidence="2">The sequence shown here is derived from an EMBL/GenBank/DDBJ whole genome shotgun (WGS) entry which is preliminary data.</text>
</comment>
<feature type="domain" description="Calcineurin-like phosphoesterase" evidence="1">
    <location>
        <begin position="3"/>
        <end position="195"/>
    </location>
</feature>
<evidence type="ECO:0000313" key="2">
    <source>
        <dbReference type="EMBL" id="NMF93704.1"/>
    </source>
</evidence>
<organism evidence="2 3">
    <name type="scientific">Aromatoleum buckelii</name>
    <dbReference type="NCBI Taxonomy" id="200254"/>
    <lineage>
        <taxon>Bacteria</taxon>
        <taxon>Pseudomonadati</taxon>
        <taxon>Pseudomonadota</taxon>
        <taxon>Betaproteobacteria</taxon>
        <taxon>Rhodocyclales</taxon>
        <taxon>Rhodocyclaceae</taxon>
        <taxon>Aromatoleum</taxon>
    </lineage>
</organism>
<evidence type="ECO:0000259" key="1">
    <source>
        <dbReference type="Pfam" id="PF00149"/>
    </source>
</evidence>
<proteinExistence type="predicted"/>
<gene>
    <name evidence="2" type="ORF">GO608_10235</name>
</gene>
<evidence type="ECO:0000313" key="3">
    <source>
        <dbReference type="Proteomes" id="UP000601990"/>
    </source>
</evidence>
<dbReference type="InterPro" id="IPR029052">
    <property type="entry name" value="Metallo-depent_PP-like"/>
</dbReference>
<dbReference type="PANTHER" id="PTHR42850:SF4">
    <property type="entry name" value="ZINC-DEPENDENT ENDOPOLYPHOSPHATASE"/>
    <property type="match status" value="1"/>
</dbReference>
<dbReference type="SUPFAM" id="SSF56300">
    <property type="entry name" value="Metallo-dependent phosphatases"/>
    <property type="match status" value="1"/>
</dbReference>
<accession>A0ABX1N356</accession>
<dbReference type="InterPro" id="IPR050126">
    <property type="entry name" value="Ap4A_hydrolase"/>
</dbReference>
<dbReference type="Pfam" id="PF00149">
    <property type="entry name" value="Metallophos"/>
    <property type="match status" value="1"/>
</dbReference>
<dbReference type="RefSeq" id="WP_169198961.1">
    <property type="nucleotide sequence ID" value="NZ_WTVH02000010.1"/>
</dbReference>
<dbReference type="PANTHER" id="PTHR42850">
    <property type="entry name" value="METALLOPHOSPHOESTERASE"/>
    <property type="match status" value="1"/>
</dbReference>
<sequence>MYAIGDIHGRLDLLILLQERIVADACLRAAKRRVLVYLGDYLCRGEHSCGVIERVRTWRPEGFEIVALRGNHEDLMLAYLAGALDCGAYWFDYDGMDALASYGVIIPDRDARDAASLEALRRDFAARLPDDQLAFIRSLKPYHDEGGYRFVHAGVRPGVPLAAQTDHDHLWIRQTFLDSCAEHGAVIVHGHSISPEPVVQPNRIGIDTGAYRSGVLTAVALENEDVVVIQAHGARRA</sequence>
<dbReference type="EMBL" id="WTVH01000017">
    <property type="protein sequence ID" value="NMF93704.1"/>
    <property type="molecule type" value="Genomic_DNA"/>
</dbReference>
<dbReference type="InterPro" id="IPR004843">
    <property type="entry name" value="Calcineurin-like_PHP"/>
</dbReference>
<dbReference type="Gene3D" id="3.60.21.10">
    <property type="match status" value="1"/>
</dbReference>
<dbReference type="Proteomes" id="UP000601990">
    <property type="component" value="Unassembled WGS sequence"/>
</dbReference>
<protein>
    <submittedName>
        <fullName evidence="2">Serine/threonine protein phosphatase</fullName>
    </submittedName>
</protein>
<reference evidence="2" key="1">
    <citation type="submission" date="2019-12" db="EMBL/GenBank/DDBJ databases">
        <title>Comparative genomics gives insights into the taxonomy of the Azoarcus-Aromatoleum group and reveals separate origins of nif in the plant-associated Azoarcus and non-plant-associated Aromatoleum sub-groups.</title>
        <authorList>
            <person name="Lafos M."/>
            <person name="Maluk M."/>
            <person name="Batista M."/>
            <person name="Junghare M."/>
            <person name="Carmona M."/>
            <person name="Faoro H."/>
            <person name="Cruz L.M."/>
            <person name="Battistoni F."/>
            <person name="De Souza E."/>
            <person name="Pedrosa F."/>
            <person name="Chen W.-M."/>
            <person name="Poole P.S."/>
            <person name="Dixon R.A."/>
            <person name="James E.K."/>
        </authorList>
    </citation>
    <scope>NUCLEOTIDE SEQUENCE</scope>
    <source>
        <strain evidence="2">U120</strain>
    </source>
</reference>
<name>A0ABX1N356_9RHOO</name>
<keyword evidence="3" id="KW-1185">Reference proteome</keyword>